<accession>A0A1B6E6M5</accession>
<feature type="region of interest" description="Disordered" evidence="1">
    <location>
        <begin position="1"/>
        <end position="30"/>
    </location>
</feature>
<dbReference type="InterPro" id="IPR036047">
    <property type="entry name" value="F-box-like_dom_sf"/>
</dbReference>
<dbReference type="EMBL" id="GEDC01021922">
    <property type="protein sequence ID" value="JAS15376.1"/>
    <property type="molecule type" value="Transcribed_RNA"/>
</dbReference>
<dbReference type="Gene3D" id="3.80.10.10">
    <property type="entry name" value="Ribonuclease Inhibitor"/>
    <property type="match status" value="1"/>
</dbReference>
<dbReference type="SUPFAM" id="SSF81383">
    <property type="entry name" value="F-box domain"/>
    <property type="match status" value="1"/>
</dbReference>
<evidence type="ECO:0000313" key="6">
    <source>
        <dbReference type="EMBL" id="JAS35563.1"/>
    </source>
</evidence>
<dbReference type="InterPro" id="IPR032675">
    <property type="entry name" value="LRR_dom_sf"/>
</dbReference>
<dbReference type="SUPFAM" id="SSF52047">
    <property type="entry name" value="RNI-like"/>
    <property type="match status" value="1"/>
</dbReference>
<evidence type="ECO:0000259" key="2">
    <source>
        <dbReference type="PROSITE" id="PS50181"/>
    </source>
</evidence>
<dbReference type="Pfam" id="PF00646">
    <property type="entry name" value="F-box"/>
    <property type="match status" value="1"/>
</dbReference>
<dbReference type="EMBL" id="GEDC01001735">
    <property type="protein sequence ID" value="JAS35563.1"/>
    <property type="molecule type" value="Transcribed_RNA"/>
</dbReference>
<proteinExistence type="predicted"/>
<evidence type="ECO:0000313" key="4">
    <source>
        <dbReference type="EMBL" id="JAS15376.1"/>
    </source>
</evidence>
<dbReference type="PROSITE" id="PS50181">
    <property type="entry name" value="FBOX"/>
    <property type="match status" value="1"/>
</dbReference>
<dbReference type="EMBL" id="GEDC01003720">
    <property type="protein sequence ID" value="JAS33578.1"/>
    <property type="molecule type" value="Transcribed_RNA"/>
</dbReference>
<dbReference type="InterPro" id="IPR001810">
    <property type="entry name" value="F-box_dom"/>
</dbReference>
<dbReference type="PANTHER" id="PTHR13318">
    <property type="entry name" value="PARTNER OF PAIRED, ISOFORM B-RELATED"/>
    <property type="match status" value="1"/>
</dbReference>
<dbReference type="Gene3D" id="1.20.1280.50">
    <property type="match status" value="1"/>
</dbReference>
<sequence length="429" mass="48689">MEENTVPDLNKKRSKSQKLGPPAKKNKLEQTDENSFYNYKTNKNEYSLLDFSDDVLLEILKNLNTGDLINLGQSCTRLEQLIRDRTLWGNVDLRTSDINGSSLKDYVNYLLPNTKSFAVKGCEAAIINQNVARRLYNEPEGNERVNTSGIHRPVNENVQAELLLENLNGATLQRDVVENICKIAPNIEEFIVENHFIDGLELLLEHFPSNLIHLSLKDCCVYRLPDNKSYFFGFHEKFPKIECLDLTNCLWYTCHSFFALSKSKTLKKLILYGCSQIYNCVPYISLAFRIGFNSLTSLDLRRTMISDRELGCLNNSSLMELYLEKPPDIRQARLQVTDLGITSLGNNVQHRVGYDNVIVVAVRGSAAPPPPLQKLVVIGYDKVTDRSLAHIQKSLLQVTYLDISGTGCTRKGVRNFKKNRPQATVVSNY</sequence>
<protein>
    <recommendedName>
        <fullName evidence="2">F-box domain-containing protein</fullName>
    </recommendedName>
</protein>
<evidence type="ECO:0000313" key="5">
    <source>
        <dbReference type="EMBL" id="JAS33578.1"/>
    </source>
</evidence>
<reference evidence="5" key="1">
    <citation type="submission" date="2015-12" db="EMBL/GenBank/DDBJ databases">
        <title>De novo transcriptome assembly of four potential Pierce s Disease insect vectors from Arizona vineyards.</title>
        <authorList>
            <person name="Tassone E.E."/>
        </authorList>
    </citation>
    <scope>NUCLEOTIDE SEQUENCE</scope>
</reference>
<dbReference type="GO" id="GO:0019005">
    <property type="term" value="C:SCF ubiquitin ligase complex"/>
    <property type="evidence" value="ECO:0007669"/>
    <property type="project" value="TreeGrafter"/>
</dbReference>
<gene>
    <name evidence="3" type="ORF">g.30992</name>
    <name evidence="5" type="ORF">g.30993</name>
    <name evidence="6" type="ORF">g.30997</name>
    <name evidence="4" type="ORF">g.31000</name>
</gene>
<dbReference type="EMBL" id="GEDC01025710">
    <property type="protein sequence ID" value="JAS11588.1"/>
    <property type="molecule type" value="Transcribed_RNA"/>
</dbReference>
<evidence type="ECO:0000313" key="3">
    <source>
        <dbReference type="EMBL" id="JAS11588.1"/>
    </source>
</evidence>
<organism evidence="5">
    <name type="scientific">Clastoptera arizonana</name>
    <name type="common">Arizona spittle bug</name>
    <dbReference type="NCBI Taxonomy" id="38151"/>
    <lineage>
        <taxon>Eukaryota</taxon>
        <taxon>Metazoa</taxon>
        <taxon>Ecdysozoa</taxon>
        <taxon>Arthropoda</taxon>
        <taxon>Hexapoda</taxon>
        <taxon>Insecta</taxon>
        <taxon>Pterygota</taxon>
        <taxon>Neoptera</taxon>
        <taxon>Paraneoptera</taxon>
        <taxon>Hemiptera</taxon>
        <taxon>Auchenorrhyncha</taxon>
        <taxon>Cercopoidea</taxon>
        <taxon>Clastopteridae</taxon>
        <taxon>Clastoptera</taxon>
    </lineage>
</organism>
<dbReference type="AlphaFoldDB" id="A0A1B6E6M5"/>
<evidence type="ECO:0000256" key="1">
    <source>
        <dbReference type="SAM" id="MobiDB-lite"/>
    </source>
</evidence>
<dbReference type="GO" id="GO:0031146">
    <property type="term" value="P:SCF-dependent proteasomal ubiquitin-dependent protein catabolic process"/>
    <property type="evidence" value="ECO:0007669"/>
    <property type="project" value="TreeGrafter"/>
</dbReference>
<name>A0A1B6E6M5_9HEMI</name>
<feature type="domain" description="F-box" evidence="2">
    <location>
        <begin position="45"/>
        <end position="91"/>
    </location>
</feature>